<evidence type="ECO:0000313" key="2">
    <source>
        <dbReference type="EMBL" id="MFD2829788.1"/>
    </source>
</evidence>
<evidence type="ECO:0000259" key="1">
    <source>
        <dbReference type="PROSITE" id="PS50206"/>
    </source>
</evidence>
<dbReference type="SMART" id="SM00450">
    <property type="entry name" value="RHOD"/>
    <property type="match status" value="1"/>
</dbReference>
<dbReference type="PANTHER" id="PTHR43031:SF1">
    <property type="entry name" value="PYRIDINE NUCLEOTIDE-DISULPHIDE OXIDOREDUCTASE"/>
    <property type="match status" value="1"/>
</dbReference>
<dbReference type="Gene3D" id="3.40.250.10">
    <property type="entry name" value="Rhodanese-like domain"/>
    <property type="match status" value="1"/>
</dbReference>
<dbReference type="SUPFAM" id="SSF52821">
    <property type="entry name" value="Rhodanese/Cell cycle control phosphatase"/>
    <property type="match status" value="1"/>
</dbReference>
<dbReference type="InterPro" id="IPR001763">
    <property type="entry name" value="Rhodanese-like_dom"/>
</dbReference>
<accession>A0ABW5WU70</accession>
<dbReference type="PROSITE" id="PS50206">
    <property type="entry name" value="RHODANESE_3"/>
    <property type="match status" value="1"/>
</dbReference>
<dbReference type="RefSeq" id="WP_377772106.1">
    <property type="nucleotide sequence ID" value="NZ_JBHUOQ010000001.1"/>
</dbReference>
<gene>
    <name evidence="2" type="ORF">ACFSX4_04850</name>
</gene>
<organism evidence="2 3">
    <name type="scientific">Corticicoccus populi</name>
    <dbReference type="NCBI Taxonomy" id="1812821"/>
    <lineage>
        <taxon>Bacteria</taxon>
        <taxon>Bacillati</taxon>
        <taxon>Bacillota</taxon>
        <taxon>Bacilli</taxon>
        <taxon>Bacillales</taxon>
        <taxon>Staphylococcaceae</taxon>
        <taxon>Corticicoccus</taxon>
    </lineage>
</organism>
<dbReference type="Pfam" id="PF00581">
    <property type="entry name" value="Rhodanese"/>
    <property type="match status" value="1"/>
</dbReference>
<proteinExistence type="predicted"/>
<sequence length="103" mass="11459">MTKEVHINDIQPLLGDDSILIDVRETDELLETGFVPGAVHVPMSTLTVEDNALTDNKDKTIYVMCRSGKRSLNVQTFLLEHDFDAVNVAGGIIEYEGDVNRLQ</sequence>
<feature type="domain" description="Rhodanese" evidence="1">
    <location>
        <begin position="14"/>
        <end position="100"/>
    </location>
</feature>
<keyword evidence="3" id="KW-1185">Reference proteome</keyword>
<reference evidence="3" key="1">
    <citation type="journal article" date="2019" name="Int. J. Syst. Evol. Microbiol.">
        <title>The Global Catalogue of Microorganisms (GCM) 10K type strain sequencing project: providing services to taxonomists for standard genome sequencing and annotation.</title>
        <authorList>
            <consortium name="The Broad Institute Genomics Platform"/>
            <consortium name="The Broad Institute Genome Sequencing Center for Infectious Disease"/>
            <person name="Wu L."/>
            <person name="Ma J."/>
        </authorList>
    </citation>
    <scope>NUCLEOTIDE SEQUENCE [LARGE SCALE GENOMIC DNA]</scope>
    <source>
        <strain evidence="3">KCTC 33575</strain>
    </source>
</reference>
<dbReference type="PANTHER" id="PTHR43031">
    <property type="entry name" value="FAD-DEPENDENT OXIDOREDUCTASE"/>
    <property type="match status" value="1"/>
</dbReference>
<dbReference type="Proteomes" id="UP001597519">
    <property type="component" value="Unassembled WGS sequence"/>
</dbReference>
<dbReference type="EMBL" id="JBHUOQ010000001">
    <property type="protein sequence ID" value="MFD2829788.1"/>
    <property type="molecule type" value="Genomic_DNA"/>
</dbReference>
<comment type="caution">
    <text evidence="2">The sequence shown here is derived from an EMBL/GenBank/DDBJ whole genome shotgun (WGS) entry which is preliminary data.</text>
</comment>
<dbReference type="InterPro" id="IPR050229">
    <property type="entry name" value="GlpE_sulfurtransferase"/>
</dbReference>
<name>A0ABW5WU70_9STAP</name>
<dbReference type="InterPro" id="IPR036873">
    <property type="entry name" value="Rhodanese-like_dom_sf"/>
</dbReference>
<dbReference type="CDD" id="cd00158">
    <property type="entry name" value="RHOD"/>
    <property type="match status" value="1"/>
</dbReference>
<evidence type="ECO:0000313" key="3">
    <source>
        <dbReference type="Proteomes" id="UP001597519"/>
    </source>
</evidence>
<protein>
    <submittedName>
        <fullName evidence="2">Rhodanese-like domain-containing protein</fullName>
    </submittedName>
</protein>